<sequence length="163" mass="18461">MYGILNRVPIKWSSLILDIMLKAKRICEYKGVDITGELCQSTIHANEIAESSLKQLKLVPLGDTYVHRDDMPNYEVEDEELPPIDPIPPAAQNIVSFSGVGSSFSIEDSIANMNKRLEELFLLSNSRHEEVVGSIRGINTRISHVEHRFDEEFTHDDDMSAEF</sequence>
<proteinExistence type="predicted"/>
<evidence type="ECO:0000313" key="1">
    <source>
        <dbReference type="EMBL" id="QCD86588.1"/>
    </source>
</evidence>
<dbReference type="Proteomes" id="UP000501690">
    <property type="component" value="Linkage Group LG3"/>
</dbReference>
<reference evidence="1 2" key="1">
    <citation type="submission" date="2019-04" db="EMBL/GenBank/DDBJ databases">
        <title>An improved genome assembly and genetic linkage map for asparagus bean, Vigna unguiculata ssp. sesquipedialis.</title>
        <authorList>
            <person name="Xia Q."/>
            <person name="Zhang R."/>
            <person name="Dong Y."/>
        </authorList>
    </citation>
    <scope>NUCLEOTIDE SEQUENCE [LARGE SCALE GENOMIC DNA]</scope>
    <source>
        <tissue evidence="1">Leaf</tissue>
    </source>
</reference>
<protein>
    <submittedName>
        <fullName evidence="1">Uncharacterized protein</fullName>
    </submittedName>
</protein>
<keyword evidence="2" id="KW-1185">Reference proteome</keyword>
<evidence type="ECO:0000313" key="2">
    <source>
        <dbReference type="Proteomes" id="UP000501690"/>
    </source>
</evidence>
<dbReference type="AlphaFoldDB" id="A0A4D6LDJ6"/>
<organism evidence="1 2">
    <name type="scientific">Vigna unguiculata</name>
    <name type="common">Cowpea</name>
    <dbReference type="NCBI Taxonomy" id="3917"/>
    <lineage>
        <taxon>Eukaryota</taxon>
        <taxon>Viridiplantae</taxon>
        <taxon>Streptophyta</taxon>
        <taxon>Embryophyta</taxon>
        <taxon>Tracheophyta</taxon>
        <taxon>Spermatophyta</taxon>
        <taxon>Magnoliopsida</taxon>
        <taxon>eudicotyledons</taxon>
        <taxon>Gunneridae</taxon>
        <taxon>Pentapetalae</taxon>
        <taxon>rosids</taxon>
        <taxon>fabids</taxon>
        <taxon>Fabales</taxon>
        <taxon>Fabaceae</taxon>
        <taxon>Papilionoideae</taxon>
        <taxon>50 kb inversion clade</taxon>
        <taxon>NPAAA clade</taxon>
        <taxon>indigoferoid/millettioid clade</taxon>
        <taxon>Phaseoleae</taxon>
        <taxon>Vigna</taxon>
    </lineage>
</organism>
<name>A0A4D6LDJ6_VIGUN</name>
<accession>A0A4D6LDJ6</accession>
<dbReference type="EMBL" id="CP039347">
    <property type="protein sequence ID" value="QCD86588.1"/>
    <property type="molecule type" value="Genomic_DNA"/>
</dbReference>
<gene>
    <name evidence="1" type="ORF">DEO72_LG3g1112</name>
</gene>